<dbReference type="Proteomes" id="UP000095751">
    <property type="component" value="Unassembled WGS sequence"/>
</dbReference>
<keyword evidence="4" id="KW-1185">Reference proteome</keyword>
<feature type="transmembrane region" description="Helical" evidence="1">
    <location>
        <begin position="330"/>
        <end position="350"/>
    </location>
</feature>
<dbReference type="AlphaFoldDB" id="A0A1E7FZF8"/>
<evidence type="ECO:0000256" key="1">
    <source>
        <dbReference type="SAM" id="Phobius"/>
    </source>
</evidence>
<dbReference type="EMBL" id="KV784353">
    <property type="protein sequence ID" value="OEU23530.1"/>
    <property type="molecule type" value="Genomic_DNA"/>
</dbReference>
<dbReference type="OrthoDB" id="10530761at2759"/>
<evidence type="ECO:0000313" key="3">
    <source>
        <dbReference type="EMBL" id="OEU23530.1"/>
    </source>
</evidence>
<name>A0A1E7FZF8_9STRA</name>
<keyword evidence="1" id="KW-1133">Transmembrane helix</keyword>
<feature type="chain" id="PRO_5009193693" description="DOMON domain-containing protein" evidence="2">
    <location>
        <begin position="18"/>
        <end position="351"/>
    </location>
</feature>
<evidence type="ECO:0008006" key="5">
    <source>
        <dbReference type="Google" id="ProtNLM"/>
    </source>
</evidence>
<keyword evidence="2" id="KW-0732">Signal</keyword>
<gene>
    <name evidence="3" type="ORF">FRACYDRAFT_216380</name>
</gene>
<reference evidence="3 4" key="1">
    <citation type="submission" date="2016-09" db="EMBL/GenBank/DDBJ databases">
        <title>Extensive genetic diversity and differential bi-allelic expression allows diatom success in the polar Southern Ocean.</title>
        <authorList>
            <consortium name="DOE Joint Genome Institute"/>
            <person name="Mock T."/>
            <person name="Otillar R.P."/>
            <person name="Strauss J."/>
            <person name="Dupont C."/>
            <person name="Frickenhaus S."/>
            <person name="Maumus F."/>
            <person name="Mcmullan M."/>
            <person name="Sanges R."/>
            <person name="Schmutz J."/>
            <person name="Toseland A."/>
            <person name="Valas R."/>
            <person name="Veluchamy A."/>
            <person name="Ward B.J."/>
            <person name="Allen A."/>
            <person name="Barry K."/>
            <person name="Falciatore A."/>
            <person name="Ferrante M."/>
            <person name="Fortunato A.E."/>
            <person name="Gloeckner G."/>
            <person name="Gruber A."/>
            <person name="Hipkin R."/>
            <person name="Janech M."/>
            <person name="Kroth P."/>
            <person name="Leese F."/>
            <person name="Lindquist E."/>
            <person name="Lyon B.R."/>
            <person name="Martin J."/>
            <person name="Mayer C."/>
            <person name="Parker M."/>
            <person name="Quesneville H."/>
            <person name="Raymond J."/>
            <person name="Uhlig C."/>
            <person name="Valentin K.U."/>
            <person name="Worden A.Z."/>
            <person name="Armbrust E.V."/>
            <person name="Bowler C."/>
            <person name="Green B."/>
            <person name="Moulton V."/>
            <person name="Van Oosterhout C."/>
            <person name="Grigoriev I."/>
        </authorList>
    </citation>
    <scope>NUCLEOTIDE SEQUENCE [LARGE SCALE GENOMIC DNA]</scope>
    <source>
        <strain evidence="3 4">CCMP1102</strain>
    </source>
</reference>
<proteinExistence type="predicted"/>
<organism evidence="3 4">
    <name type="scientific">Fragilariopsis cylindrus CCMP1102</name>
    <dbReference type="NCBI Taxonomy" id="635003"/>
    <lineage>
        <taxon>Eukaryota</taxon>
        <taxon>Sar</taxon>
        <taxon>Stramenopiles</taxon>
        <taxon>Ochrophyta</taxon>
        <taxon>Bacillariophyta</taxon>
        <taxon>Bacillariophyceae</taxon>
        <taxon>Bacillariophycidae</taxon>
        <taxon>Bacillariales</taxon>
        <taxon>Bacillariaceae</taxon>
        <taxon>Fragilariopsis</taxon>
    </lineage>
</organism>
<sequence length="351" mass="36118">MKLSLTFLALAVATVQADLTTKWNIEFGTATQVGSVYTFTYDDIGTEMALSNMKSSVTLGDCTGAAFASNDAGTAAITSPVDAMTMTFAASTDDTGMATVVVDMQTKIAAAQGALWTAVGPDGGGTLKYCVRYGLFAAGDNEVNFSETVVTLTITMEGGFEVPSFEVAEKAKTESTQAQEYTVSAALCSTGDGTDGAFLQGSLICVKVSPSSPDVEVTSISEFTWTNESTENTEDITTQAALPIAGGDGLSSYAGTDEFSTILYAQFYESGIPVKGAGTANLGFTTARRLGASGSENNGRVLQEVDAVQEFEIVADIVRSDDSPSALQTAGGATASFVVTIVGLVGAVLLA</sequence>
<dbReference type="KEGG" id="fcy:FRACYDRAFT_216380"/>
<evidence type="ECO:0000256" key="2">
    <source>
        <dbReference type="SAM" id="SignalP"/>
    </source>
</evidence>
<protein>
    <recommendedName>
        <fullName evidence="5">DOMON domain-containing protein</fullName>
    </recommendedName>
</protein>
<dbReference type="InParanoid" id="A0A1E7FZF8"/>
<keyword evidence="1" id="KW-0472">Membrane</keyword>
<feature type="signal peptide" evidence="2">
    <location>
        <begin position="1"/>
        <end position="17"/>
    </location>
</feature>
<keyword evidence="1" id="KW-0812">Transmembrane</keyword>
<evidence type="ECO:0000313" key="4">
    <source>
        <dbReference type="Proteomes" id="UP000095751"/>
    </source>
</evidence>
<accession>A0A1E7FZF8</accession>